<comment type="caution">
    <text evidence="1">The sequence shown here is derived from an EMBL/GenBank/DDBJ whole genome shotgun (WGS) entry which is preliminary data.</text>
</comment>
<protein>
    <submittedName>
        <fullName evidence="1">Uncharacterized protein</fullName>
    </submittedName>
</protein>
<evidence type="ECO:0000313" key="1">
    <source>
        <dbReference type="EMBL" id="CAK9170452.1"/>
    </source>
</evidence>
<proteinExistence type="predicted"/>
<name>A0ABC8TLV3_9AQUA</name>
<evidence type="ECO:0000313" key="2">
    <source>
        <dbReference type="Proteomes" id="UP001642360"/>
    </source>
</evidence>
<organism evidence="1 2">
    <name type="scientific">Ilex paraguariensis</name>
    <name type="common">yerba mate</name>
    <dbReference type="NCBI Taxonomy" id="185542"/>
    <lineage>
        <taxon>Eukaryota</taxon>
        <taxon>Viridiplantae</taxon>
        <taxon>Streptophyta</taxon>
        <taxon>Embryophyta</taxon>
        <taxon>Tracheophyta</taxon>
        <taxon>Spermatophyta</taxon>
        <taxon>Magnoliopsida</taxon>
        <taxon>eudicotyledons</taxon>
        <taxon>Gunneridae</taxon>
        <taxon>Pentapetalae</taxon>
        <taxon>asterids</taxon>
        <taxon>campanulids</taxon>
        <taxon>Aquifoliales</taxon>
        <taxon>Aquifoliaceae</taxon>
        <taxon>Ilex</taxon>
    </lineage>
</organism>
<dbReference type="Proteomes" id="UP001642360">
    <property type="component" value="Unassembled WGS sequence"/>
</dbReference>
<reference evidence="1 2" key="1">
    <citation type="submission" date="2024-02" db="EMBL/GenBank/DDBJ databases">
        <authorList>
            <person name="Vignale AGUSTIN F."/>
            <person name="Sosa J E."/>
            <person name="Modenutti C."/>
        </authorList>
    </citation>
    <scope>NUCLEOTIDE SEQUENCE [LARGE SCALE GENOMIC DNA]</scope>
</reference>
<sequence length="119" mass="13404">MREFIAFSLSTLDLNYDIMNDPLLIFSEGNIRIVRKVITYGSHVTLESLLKDKGLKTTIKDLIRGSGRSYPQEFEVQMNLEKADGVPEKQQEATSVGQEKVSLATQLNDISKREMVAVL</sequence>
<dbReference type="AlphaFoldDB" id="A0ABC8TLV3"/>
<accession>A0ABC8TLV3</accession>
<gene>
    <name evidence="1" type="ORF">ILEXP_LOCUS39948</name>
</gene>
<keyword evidence="2" id="KW-1185">Reference proteome</keyword>
<dbReference type="EMBL" id="CAUOFW020005502">
    <property type="protein sequence ID" value="CAK9170452.1"/>
    <property type="molecule type" value="Genomic_DNA"/>
</dbReference>